<dbReference type="SMART" id="SM00665">
    <property type="entry name" value="B561"/>
    <property type="match status" value="1"/>
</dbReference>
<gene>
    <name evidence="12" type="ORF">EJ04DRAFT_550404</name>
</gene>
<feature type="signal peptide" evidence="9">
    <location>
        <begin position="1"/>
        <end position="25"/>
    </location>
</feature>
<evidence type="ECO:0000313" key="12">
    <source>
        <dbReference type="EMBL" id="KAF2737666.1"/>
    </source>
</evidence>
<dbReference type="SMART" id="SM00664">
    <property type="entry name" value="DoH"/>
    <property type="match status" value="1"/>
</dbReference>
<name>A0A9P4R633_9PLEO</name>
<keyword evidence="13" id="KW-1185">Reference proteome</keyword>
<organism evidence="12 13">
    <name type="scientific">Polyplosphaeria fusca</name>
    <dbReference type="NCBI Taxonomy" id="682080"/>
    <lineage>
        <taxon>Eukaryota</taxon>
        <taxon>Fungi</taxon>
        <taxon>Dikarya</taxon>
        <taxon>Ascomycota</taxon>
        <taxon>Pezizomycotina</taxon>
        <taxon>Dothideomycetes</taxon>
        <taxon>Pleosporomycetidae</taxon>
        <taxon>Pleosporales</taxon>
        <taxon>Tetraplosphaeriaceae</taxon>
        <taxon>Polyplosphaeria</taxon>
    </lineage>
</organism>
<reference evidence="12" key="1">
    <citation type="journal article" date="2020" name="Stud. Mycol.">
        <title>101 Dothideomycetes genomes: a test case for predicting lifestyles and emergence of pathogens.</title>
        <authorList>
            <person name="Haridas S."/>
            <person name="Albert R."/>
            <person name="Binder M."/>
            <person name="Bloem J."/>
            <person name="Labutti K."/>
            <person name="Salamov A."/>
            <person name="Andreopoulos B."/>
            <person name="Baker S."/>
            <person name="Barry K."/>
            <person name="Bills G."/>
            <person name="Bluhm B."/>
            <person name="Cannon C."/>
            <person name="Castanera R."/>
            <person name="Culley D."/>
            <person name="Daum C."/>
            <person name="Ezra D."/>
            <person name="Gonzalez J."/>
            <person name="Henrissat B."/>
            <person name="Kuo A."/>
            <person name="Liang C."/>
            <person name="Lipzen A."/>
            <person name="Lutzoni F."/>
            <person name="Magnuson J."/>
            <person name="Mondo S."/>
            <person name="Nolan M."/>
            <person name="Ohm R."/>
            <person name="Pangilinan J."/>
            <person name="Park H.-J."/>
            <person name="Ramirez L."/>
            <person name="Alfaro M."/>
            <person name="Sun H."/>
            <person name="Tritt A."/>
            <person name="Yoshinaga Y."/>
            <person name="Zwiers L.-H."/>
            <person name="Turgeon B."/>
            <person name="Goodwin S."/>
            <person name="Spatafora J."/>
            <person name="Crous P."/>
            <person name="Grigoriev I."/>
        </authorList>
    </citation>
    <scope>NUCLEOTIDE SEQUENCE</scope>
    <source>
        <strain evidence="12">CBS 125425</strain>
    </source>
</reference>
<evidence type="ECO:0000256" key="5">
    <source>
        <dbReference type="ARBA" id="ARBA00022989"/>
    </source>
</evidence>
<evidence type="ECO:0000256" key="2">
    <source>
        <dbReference type="ARBA" id="ARBA00022448"/>
    </source>
</evidence>
<comment type="subcellular location">
    <subcellularLocation>
        <location evidence="1">Membrane</location>
    </subcellularLocation>
</comment>
<dbReference type="Gene3D" id="2.60.40.1210">
    <property type="entry name" value="Cellobiose dehydrogenase, cytochrome domain"/>
    <property type="match status" value="1"/>
</dbReference>
<dbReference type="InterPro" id="IPR005018">
    <property type="entry name" value="DOMON_domain"/>
</dbReference>
<keyword evidence="6 8" id="KW-0472">Membrane</keyword>
<dbReference type="InterPro" id="IPR015920">
    <property type="entry name" value="Cellobiose_DH-like_cyt"/>
</dbReference>
<dbReference type="Proteomes" id="UP000799444">
    <property type="component" value="Unassembled WGS sequence"/>
</dbReference>
<accession>A0A9P4R633</accession>
<dbReference type="CDD" id="cd08760">
    <property type="entry name" value="Cyt_b561_FRRS1_like"/>
    <property type="match status" value="1"/>
</dbReference>
<feature type="transmembrane region" description="Helical" evidence="8">
    <location>
        <begin position="272"/>
        <end position="295"/>
    </location>
</feature>
<evidence type="ECO:0000256" key="7">
    <source>
        <dbReference type="SAM" id="MobiDB-lite"/>
    </source>
</evidence>
<dbReference type="PANTHER" id="PTHR47797">
    <property type="entry name" value="DEHYDROGENASE, PUTATIVE (AFU_ORTHOLOGUE AFUA_8G05805)-RELATED"/>
    <property type="match status" value="1"/>
</dbReference>
<dbReference type="EMBL" id="ML996114">
    <property type="protein sequence ID" value="KAF2737666.1"/>
    <property type="molecule type" value="Genomic_DNA"/>
</dbReference>
<feature type="chain" id="PRO_5040325270" evidence="9">
    <location>
        <begin position="26"/>
        <end position="489"/>
    </location>
</feature>
<feature type="transmembrane region" description="Helical" evidence="8">
    <location>
        <begin position="402"/>
        <end position="422"/>
    </location>
</feature>
<dbReference type="Gene3D" id="1.20.120.1770">
    <property type="match status" value="1"/>
</dbReference>
<feature type="region of interest" description="Disordered" evidence="7">
    <location>
        <begin position="469"/>
        <end position="489"/>
    </location>
</feature>
<proteinExistence type="predicted"/>
<dbReference type="SUPFAM" id="SSF103473">
    <property type="entry name" value="MFS general substrate transporter"/>
    <property type="match status" value="1"/>
</dbReference>
<dbReference type="InterPro" id="IPR006593">
    <property type="entry name" value="Cyt_b561/ferric_Rdtase_TM"/>
</dbReference>
<evidence type="ECO:0000256" key="9">
    <source>
        <dbReference type="SAM" id="SignalP"/>
    </source>
</evidence>
<dbReference type="InterPro" id="IPR036259">
    <property type="entry name" value="MFS_trans_sf"/>
</dbReference>
<keyword evidence="4" id="KW-0249">Electron transport</keyword>
<evidence type="ECO:0000256" key="4">
    <source>
        <dbReference type="ARBA" id="ARBA00022982"/>
    </source>
</evidence>
<protein>
    <submittedName>
        <fullName evidence="12">CBD9-like protein</fullName>
    </submittedName>
</protein>
<feature type="transmembrane region" description="Helical" evidence="8">
    <location>
        <begin position="373"/>
        <end position="396"/>
    </location>
</feature>
<feature type="domain" description="Cytochrome b561" evidence="11">
    <location>
        <begin position="272"/>
        <end position="393"/>
    </location>
</feature>
<dbReference type="OrthoDB" id="19261at2759"/>
<dbReference type="Pfam" id="PF03188">
    <property type="entry name" value="Cytochrom_B561"/>
    <property type="match status" value="1"/>
</dbReference>
<dbReference type="PANTHER" id="PTHR47797:SF1">
    <property type="entry name" value="CYTOCHROME B561 DOMAIN-CONTAINING PROTEIN-RELATED"/>
    <property type="match status" value="1"/>
</dbReference>
<dbReference type="SUPFAM" id="SSF49344">
    <property type="entry name" value="CBD9-like"/>
    <property type="match status" value="1"/>
</dbReference>
<evidence type="ECO:0000256" key="6">
    <source>
        <dbReference type="ARBA" id="ARBA00023136"/>
    </source>
</evidence>
<dbReference type="GO" id="GO:0016020">
    <property type="term" value="C:membrane"/>
    <property type="evidence" value="ECO:0007669"/>
    <property type="project" value="UniProtKB-SubCell"/>
</dbReference>
<dbReference type="CDD" id="cd09630">
    <property type="entry name" value="CDH_like_cytochrome"/>
    <property type="match status" value="1"/>
</dbReference>
<keyword evidence="5 8" id="KW-1133">Transmembrane helix</keyword>
<dbReference type="Pfam" id="PF16010">
    <property type="entry name" value="CDH-cyt"/>
    <property type="match status" value="1"/>
</dbReference>
<evidence type="ECO:0000256" key="1">
    <source>
        <dbReference type="ARBA" id="ARBA00004370"/>
    </source>
</evidence>
<evidence type="ECO:0000256" key="3">
    <source>
        <dbReference type="ARBA" id="ARBA00022692"/>
    </source>
</evidence>
<feature type="transmembrane region" description="Helical" evidence="8">
    <location>
        <begin position="307"/>
        <end position="326"/>
    </location>
</feature>
<keyword evidence="2" id="KW-0813">Transport</keyword>
<feature type="compositionally biased region" description="Basic and acidic residues" evidence="7">
    <location>
        <begin position="469"/>
        <end position="483"/>
    </location>
</feature>
<feature type="domain" description="DOMON" evidence="10">
    <location>
        <begin position="77"/>
        <end position="201"/>
    </location>
</feature>
<evidence type="ECO:0000259" key="10">
    <source>
        <dbReference type="SMART" id="SM00664"/>
    </source>
</evidence>
<sequence length="489" mass="53831">MTRSALRALSATFLALLSFTPCVDAYTSSIAARDHSNATFSSFVQNTPNGNITFAVTAVKSTGDLYFYIEAPAQNSWVAIGTGSEMEGALMIVAYRSANSKGITLSPRTAEGNVEPSYNDKIKCELNTDANVKNGIDEDKGIKMIAGVSTQEIYVVNGCCKGINKFKLANDRRVRREEDDGDGDGMLDFSNTKQPFIFALGPAARTLKSDAKDAGMRRHDLYGHFQMDLAEASVDAPDDVMLADLSVTFDWYNRNAQSNGSPKKDVDWSTPVHGAVMCAVYVLLFPIGVMLLRLLDRVKLHAWVQGVGLLLAAGGVGLGIWLSRMYNHSKSYTNPHQIIGLAALSLTIIQFSLGLAHHLVFRKHKRRTVMGRIHLFLGPVVLITGAVNGFFGFNFSGGNHNLVYGIIVGVVFIILAISLLWAHRRKSKRANKPRDIGDRVFHRDSAYESYKHYDHSGWGGGESQVQLEHYSEDDHKAHDDRPVHPKPMV</sequence>
<evidence type="ECO:0000256" key="8">
    <source>
        <dbReference type="SAM" id="Phobius"/>
    </source>
</evidence>
<dbReference type="AlphaFoldDB" id="A0A9P4R633"/>
<feature type="transmembrane region" description="Helical" evidence="8">
    <location>
        <begin position="338"/>
        <end position="361"/>
    </location>
</feature>
<keyword evidence="3 8" id="KW-0812">Transmembrane</keyword>
<comment type="caution">
    <text evidence="12">The sequence shown here is derived from an EMBL/GenBank/DDBJ whole genome shotgun (WGS) entry which is preliminary data.</text>
</comment>
<evidence type="ECO:0000259" key="11">
    <source>
        <dbReference type="SMART" id="SM00665"/>
    </source>
</evidence>
<keyword evidence="9" id="KW-0732">Signal</keyword>
<evidence type="ECO:0000313" key="13">
    <source>
        <dbReference type="Proteomes" id="UP000799444"/>
    </source>
</evidence>